<gene>
    <name evidence="3" type="ORF">CEPID_07295</name>
</gene>
<dbReference type="RefSeq" id="WP_052843430.1">
    <property type="nucleotide sequence ID" value="NZ_CP011541.1"/>
</dbReference>
<accession>A0A0G3GRX4</accession>
<evidence type="ECO:0000256" key="1">
    <source>
        <dbReference type="SAM" id="Phobius"/>
    </source>
</evidence>
<feature type="transmembrane region" description="Helical" evidence="1">
    <location>
        <begin position="350"/>
        <end position="369"/>
    </location>
</feature>
<evidence type="ECO:0000259" key="2">
    <source>
        <dbReference type="Pfam" id="PF04235"/>
    </source>
</evidence>
<name>A0A0G3GRX4_9CORY</name>
<dbReference type="Pfam" id="PF04235">
    <property type="entry name" value="DUF418"/>
    <property type="match status" value="1"/>
</dbReference>
<dbReference type="STRING" id="1050174.CEPID_07295"/>
<sequence>MHPHVSSPHAPSPTTATGSRTAVDGARLIAPDAARGLTLLGIAGANVTTAWVQAPDAPLAWLLGGVYENSLWDKIAVIFACIFFHVRGLPMFSTLLGFGIGLIAASLYRRHYPLAQARRVIVKRYGWLAVFGLIHTVFIFYGDIMLFYGLAGMLLATMITMSDKLLLILAGVMFAANTLMYLGIAGLTLFAGNLGTAEAVGLESNTLTGPIKNYLDQLTEGAVLAAMSPMLFVAEGLMLLPLMLVGMVAARRGVFKNPAAFRRHLLLAMWIAVAVMLGIGLPTGLAMVGVLPTALAMPLFMVNNALGVLTGPGIIAAIILATMPAQRRAAAGQRPGVLLRMVLALGKRSMTGYLLQSVFFGILVAPWGLGLSQGQGAAESTLMAVVVWVLTLVCCGALELANKPGPFEWAHRRLSYGKTGLATDYRASHPVGIQGGNQPQDS</sequence>
<keyword evidence="1" id="KW-0812">Transmembrane</keyword>
<feature type="transmembrane region" description="Helical" evidence="1">
    <location>
        <begin position="265"/>
        <end position="285"/>
    </location>
</feature>
<reference evidence="3 4" key="1">
    <citation type="submission" date="2015-05" db="EMBL/GenBank/DDBJ databases">
        <title>Complete genome sequence of Corynebacterium epidermidicanis DSM 45586, isolated from the skin of a dog suffering from pruritus.</title>
        <authorList>
            <person name="Ruckert C."/>
            <person name="Albersmeier A."/>
            <person name="Winkler A."/>
            <person name="Tauch A."/>
        </authorList>
    </citation>
    <scope>NUCLEOTIDE SEQUENCE [LARGE SCALE GENOMIC DNA]</scope>
    <source>
        <strain evidence="3 4">DSM 45586</strain>
    </source>
</reference>
<dbReference type="OrthoDB" id="2388539at2"/>
<feature type="transmembrane region" description="Helical" evidence="1">
    <location>
        <begin position="381"/>
        <end position="401"/>
    </location>
</feature>
<dbReference type="AlphaFoldDB" id="A0A0G3GRX4"/>
<organism evidence="3 4">
    <name type="scientific">Corynebacterium epidermidicanis</name>
    <dbReference type="NCBI Taxonomy" id="1050174"/>
    <lineage>
        <taxon>Bacteria</taxon>
        <taxon>Bacillati</taxon>
        <taxon>Actinomycetota</taxon>
        <taxon>Actinomycetes</taxon>
        <taxon>Mycobacteriales</taxon>
        <taxon>Corynebacteriaceae</taxon>
        <taxon>Corynebacterium</taxon>
    </lineage>
</organism>
<keyword evidence="1" id="KW-0472">Membrane</keyword>
<feature type="transmembrane region" description="Helical" evidence="1">
    <location>
        <begin position="125"/>
        <end position="141"/>
    </location>
</feature>
<evidence type="ECO:0000313" key="3">
    <source>
        <dbReference type="EMBL" id="AKK03310.1"/>
    </source>
</evidence>
<keyword evidence="4" id="KW-1185">Reference proteome</keyword>
<feature type="transmembrane region" description="Helical" evidence="1">
    <location>
        <begin position="75"/>
        <end position="104"/>
    </location>
</feature>
<keyword evidence="1" id="KW-1133">Transmembrane helix</keyword>
<evidence type="ECO:0000313" key="4">
    <source>
        <dbReference type="Proteomes" id="UP000035368"/>
    </source>
</evidence>
<dbReference type="InterPro" id="IPR007349">
    <property type="entry name" value="DUF418"/>
</dbReference>
<dbReference type="PANTHER" id="PTHR30590:SF2">
    <property type="entry name" value="INNER MEMBRANE PROTEIN"/>
    <property type="match status" value="1"/>
</dbReference>
<protein>
    <submittedName>
        <fullName evidence="3">Putative membrane protein</fullName>
    </submittedName>
</protein>
<feature type="transmembrane region" description="Helical" evidence="1">
    <location>
        <begin position="305"/>
        <end position="325"/>
    </location>
</feature>
<proteinExistence type="predicted"/>
<dbReference type="PATRIC" id="fig|1050174.4.peg.1470"/>
<dbReference type="InterPro" id="IPR052529">
    <property type="entry name" value="Bact_Transport_Assoc"/>
</dbReference>
<dbReference type="PANTHER" id="PTHR30590">
    <property type="entry name" value="INNER MEMBRANE PROTEIN"/>
    <property type="match status" value="1"/>
</dbReference>
<feature type="domain" description="DUF418" evidence="2">
    <location>
        <begin position="249"/>
        <end position="418"/>
    </location>
</feature>
<dbReference type="KEGG" id="cei:CEPID_07295"/>
<dbReference type="Proteomes" id="UP000035368">
    <property type="component" value="Chromosome"/>
</dbReference>
<dbReference type="EMBL" id="CP011541">
    <property type="protein sequence ID" value="AKK03310.1"/>
    <property type="molecule type" value="Genomic_DNA"/>
</dbReference>
<feature type="transmembrane region" description="Helical" evidence="1">
    <location>
        <begin position="222"/>
        <end position="244"/>
    </location>
</feature>